<sequence length="101" mass="10962">MIYVFTLIDKPDGLPLRLRVRPEHKAYLAAMADSIAFAGPLVADDGQTMTGSLLAIDFESRDAAHAWLANEPFTQAGLYASTSIHAFVNLWPQKTGFPAVA</sequence>
<dbReference type="RefSeq" id="WP_371436701.1">
    <property type="nucleotide sequence ID" value="NZ_JBHSRS010000078.1"/>
</dbReference>
<evidence type="ECO:0000313" key="3">
    <source>
        <dbReference type="EMBL" id="MFC6282530.1"/>
    </source>
</evidence>
<dbReference type="EMBL" id="JBHSRS010000078">
    <property type="protein sequence ID" value="MFC6282530.1"/>
    <property type="molecule type" value="Genomic_DNA"/>
</dbReference>
<comment type="caution">
    <text evidence="3">The sequence shown here is derived from an EMBL/GenBank/DDBJ whole genome shotgun (WGS) entry which is preliminary data.</text>
</comment>
<comment type="similarity">
    <text evidence="1">Belongs to the YciI family.</text>
</comment>
<organism evidence="3 4">
    <name type="scientific">Polaromonas aquatica</name>
    <dbReference type="NCBI Taxonomy" id="332657"/>
    <lineage>
        <taxon>Bacteria</taxon>
        <taxon>Pseudomonadati</taxon>
        <taxon>Pseudomonadota</taxon>
        <taxon>Betaproteobacteria</taxon>
        <taxon>Burkholderiales</taxon>
        <taxon>Comamonadaceae</taxon>
        <taxon>Polaromonas</taxon>
    </lineage>
</organism>
<dbReference type="PANTHER" id="PTHR33606:SF3">
    <property type="entry name" value="PROTEIN YCII"/>
    <property type="match status" value="1"/>
</dbReference>
<dbReference type="InterPro" id="IPR011008">
    <property type="entry name" value="Dimeric_a/b-barrel"/>
</dbReference>
<evidence type="ECO:0000313" key="4">
    <source>
        <dbReference type="Proteomes" id="UP001596270"/>
    </source>
</evidence>
<feature type="domain" description="YCII-related" evidence="2">
    <location>
        <begin position="1"/>
        <end position="87"/>
    </location>
</feature>
<dbReference type="PANTHER" id="PTHR33606">
    <property type="entry name" value="PROTEIN YCII"/>
    <property type="match status" value="1"/>
</dbReference>
<evidence type="ECO:0000256" key="1">
    <source>
        <dbReference type="ARBA" id="ARBA00007689"/>
    </source>
</evidence>
<gene>
    <name evidence="3" type="ORF">ACFQND_14995</name>
</gene>
<accession>A0ABW1U034</accession>
<dbReference type="Gene3D" id="3.30.70.1060">
    <property type="entry name" value="Dimeric alpha+beta barrel"/>
    <property type="match status" value="1"/>
</dbReference>
<dbReference type="Pfam" id="PF03795">
    <property type="entry name" value="YCII"/>
    <property type="match status" value="1"/>
</dbReference>
<dbReference type="SUPFAM" id="SSF54909">
    <property type="entry name" value="Dimeric alpha+beta barrel"/>
    <property type="match status" value="1"/>
</dbReference>
<proteinExistence type="inferred from homology"/>
<name>A0ABW1U034_9BURK</name>
<dbReference type="InterPro" id="IPR051807">
    <property type="entry name" value="Sec-metab_biosynth-assoc"/>
</dbReference>
<dbReference type="Proteomes" id="UP001596270">
    <property type="component" value="Unassembled WGS sequence"/>
</dbReference>
<evidence type="ECO:0000259" key="2">
    <source>
        <dbReference type="Pfam" id="PF03795"/>
    </source>
</evidence>
<dbReference type="InterPro" id="IPR005545">
    <property type="entry name" value="YCII"/>
</dbReference>
<protein>
    <submittedName>
        <fullName evidence="3">YciI family protein</fullName>
    </submittedName>
</protein>
<keyword evidence="4" id="KW-1185">Reference proteome</keyword>
<reference evidence="4" key="1">
    <citation type="journal article" date="2019" name="Int. J. Syst. Evol. Microbiol.">
        <title>The Global Catalogue of Microorganisms (GCM) 10K type strain sequencing project: providing services to taxonomists for standard genome sequencing and annotation.</title>
        <authorList>
            <consortium name="The Broad Institute Genomics Platform"/>
            <consortium name="The Broad Institute Genome Sequencing Center for Infectious Disease"/>
            <person name="Wu L."/>
            <person name="Ma J."/>
        </authorList>
    </citation>
    <scope>NUCLEOTIDE SEQUENCE [LARGE SCALE GENOMIC DNA]</scope>
    <source>
        <strain evidence="4">CCUG 39402</strain>
    </source>
</reference>